<feature type="transmembrane region" description="Helical" evidence="1">
    <location>
        <begin position="146"/>
        <end position="166"/>
    </location>
</feature>
<evidence type="ECO:0000256" key="1">
    <source>
        <dbReference type="SAM" id="Phobius"/>
    </source>
</evidence>
<dbReference type="EMBL" id="AYZB01000035">
    <property type="protein sequence ID" value="KRM22316.1"/>
    <property type="molecule type" value="Genomic_DNA"/>
</dbReference>
<reference evidence="2 3" key="1">
    <citation type="journal article" date="2015" name="Genome Announc.">
        <title>Expanding the biotechnology potential of lactobacilli through comparative genomics of 213 strains and associated genera.</title>
        <authorList>
            <person name="Sun Z."/>
            <person name="Harris H.M."/>
            <person name="McCann A."/>
            <person name="Guo C."/>
            <person name="Argimon S."/>
            <person name="Zhang W."/>
            <person name="Yang X."/>
            <person name="Jeffery I.B."/>
            <person name="Cooney J.C."/>
            <person name="Kagawa T.F."/>
            <person name="Liu W."/>
            <person name="Song Y."/>
            <person name="Salvetti E."/>
            <person name="Wrobel A."/>
            <person name="Rasinkangas P."/>
            <person name="Parkhill J."/>
            <person name="Rea M.C."/>
            <person name="O'Sullivan O."/>
            <person name="Ritari J."/>
            <person name="Douillard F.P."/>
            <person name="Paul Ross R."/>
            <person name="Yang R."/>
            <person name="Briner A.E."/>
            <person name="Felis G.E."/>
            <person name="de Vos W.M."/>
            <person name="Barrangou R."/>
            <person name="Klaenhammer T.R."/>
            <person name="Caufield P.W."/>
            <person name="Cui Y."/>
            <person name="Zhang H."/>
            <person name="O'Toole P.W."/>
        </authorList>
    </citation>
    <scope>NUCLEOTIDE SEQUENCE [LARGE SCALE GENOMIC DNA]</scope>
    <source>
        <strain evidence="2 3">DSM 20719</strain>
    </source>
</reference>
<proteinExistence type="predicted"/>
<feature type="transmembrane region" description="Helical" evidence="1">
    <location>
        <begin position="102"/>
        <end position="125"/>
    </location>
</feature>
<dbReference type="AlphaFoldDB" id="A0AA89I134"/>
<evidence type="ECO:0000313" key="2">
    <source>
        <dbReference type="EMBL" id="KRM22316.1"/>
    </source>
</evidence>
<keyword evidence="1" id="KW-0472">Membrane</keyword>
<keyword evidence="1" id="KW-0812">Transmembrane</keyword>
<comment type="caution">
    <text evidence="2">The sequence shown here is derived from an EMBL/GenBank/DDBJ whole genome shotgun (WGS) entry which is preliminary data.</text>
</comment>
<accession>A0AA89I134</accession>
<feature type="transmembrane region" description="Helical" evidence="1">
    <location>
        <begin position="62"/>
        <end position="82"/>
    </location>
</feature>
<name>A0AA89I134_9LACO</name>
<feature type="transmembrane region" description="Helical" evidence="1">
    <location>
        <begin position="178"/>
        <end position="198"/>
    </location>
</feature>
<keyword evidence="1" id="KW-1133">Transmembrane helix</keyword>
<sequence>MGSIVIYYFLFGSQQQSKEFLISKMVIYIILNIGVAIWSSLKNVNDETINGKKGQQQTINDLKPISLVGTVVIWYISMFGFGNNLDTLINPSVDSNIMGMCITGSLTIFGFIWMVSAWYILLINIKKSDKTPEEKVRFYLDDNRTWNGGITGFVICMAGAFMFMVTLPTKPATKEFEFHPVELSVALIVVIGTVYLSVKVPKWFRKYAERFI</sequence>
<protein>
    <submittedName>
        <fullName evidence="2">Uncharacterized protein</fullName>
    </submittedName>
</protein>
<evidence type="ECO:0000313" key="3">
    <source>
        <dbReference type="Proteomes" id="UP000050823"/>
    </source>
</evidence>
<dbReference type="RefSeq" id="WP_057908300.1">
    <property type="nucleotide sequence ID" value="NZ_AYZB01000035.1"/>
</dbReference>
<feature type="transmembrane region" description="Helical" evidence="1">
    <location>
        <begin position="20"/>
        <end position="41"/>
    </location>
</feature>
<organism evidence="2 3">
    <name type="scientific">Latilactobacillus graminis DSM 20719</name>
    <dbReference type="NCBI Taxonomy" id="1423752"/>
    <lineage>
        <taxon>Bacteria</taxon>
        <taxon>Bacillati</taxon>
        <taxon>Bacillota</taxon>
        <taxon>Bacilli</taxon>
        <taxon>Lactobacillales</taxon>
        <taxon>Lactobacillaceae</taxon>
        <taxon>Latilactobacillus</taxon>
    </lineage>
</organism>
<gene>
    <name evidence="2" type="ORF">FC90_GL000917</name>
</gene>
<dbReference type="Proteomes" id="UP000050823">
    <property type="component" value="Unassembled WGS sequence"/>
</dbReference>